<dbReference type="InterPro" id="IPR016024">
    <property type="entry name" value="ARM-type_fold"/>
</dbReference>
<dbReference type="InterPro" id="IPR011430">
    <property type="entry name" value="UTP20_N"/>
</dbReference>
<evidence type="ECO:0000259" key="2">
    <source>
        <dbReference type="Pfam" id="PF07539"/>
    </source>
</evidence>
<gene>
    <name evidence="4" type="ORF">EV44_g1889</name>
</gene>
<evidence type="ECO:0000259" key="3">
    <source>
        <dbReference type="Pfam" id="PF20416"/>
    </source>
</evidence>
<feature type="compositionally biased region" description="Basic residues" evidence="1">
    <location>
        <begin position="2598"/>
        <end position="2622"/>
    </location>
</feature>
<dbReference type="PANTHER" id="PTHR17695:SF11">
    <property type="entry name" value="SMALL SUBUNIT PROCESSOME COMPONENT 20 HOMOLOG"/>
    <property type="match status" value="1"/>
</dbReference>
<dbReference type="OMA" id="EGLMAMF"/>
<dbReference type="Gene3D" id="1.25.10.10">
    <property type="entry name" value="Leucine-rich Repeat Variant"/>
    <property type="match status" value="3"/>
</dbReference>
<evidence type="ECO:0000256" key="1">
    <source>
        <dbReference type="SAM" id="MobiDB-lite"/>
    </source>
</evidence>
<dbReference type="PANTHER" id="PTHR17695">
    <property type="entry name" value="SMALL SUBUNIT PROCESSOME COMPONENT 20 HOMOLOG"/>
    <property type="match status" value="1"/>
</dbReference>
<reference evidence="4 5" key="1">
    <citation type="journal article" date="2014" name="BMC Genomics">
        <title>Adaptive genomic structural variation in the grape powdery mildew pathogen, Erysiphe necator.</title>
        <authorList>
            <person name="Jones L."/>
            <person name="Riaz S."/>
            <person name="Morales-Cruz A."/>
            <person name="Amrine K.C."/>
            <person name="McGuire B."/>
            <person name="Gubler W.D."/>
            <person name="Walker M.A."/>
            <person name="Cantu D."/>
        </authorList>
    </citation>
    <scope>NUCLEOTIDE SEQUENCE [LARGE SCALE GENOMIC DNA]</scope>
    <source>
        <strain evidence="5">c</strain>
    </source>
</reference>
<dbReference type="SUPFAM" id="SSF48371">
    <property type="entry name" value="ARM repeat"/>
    <property type="match status" value="3"/>
</dbReference>
<dbReference type="GO" id="GO:0032040">
    <property type="term" value="C:small-subunit processome"/>
    <property type="evidence" value="ECO:0007669"/>
    <property type="project" value="TreeGrafter"/>
</dbReference>
<dbReference type="InterPro" id="IPR011989">
    <property type="entry name" value="ARM-like"/>
</dbReference>
<dbReference type="InterPro" id="IPR052575">
    <property type="entry name" value="SSU_processome_comp_20"/>
</dbReference>
<dbReference type="EMBL" id="JNVN01000432">
    <property type="protein sequence ID" value="KHJ35324.1"/>
    <property type="molecule type" value="Genomic_DNA"/>
</dbReference>
<organism evidence="4 5">
    <name type="scientific">Uncinula necator</name>
    <name type="common">Grape powdery mildew</name>
    <dbReference type="NCBI Taxonomy" id="52586"/>
    <lineage>
        <taxon>Eukaryota</taxon>
        <taxon>Fungi</taxon>
        <taxon>Dikarya</taxon>
        <taxon>Ascomycota</taxon>
        <taxon>Pezizomycotina</taxon>
        <taxon>Leotiomycetes</taxon>
        <taxon>Erysiphales</taxon>
        <taxon>Erysiphaceae</taxon>
        <taxon>Erysiphe</taxon>
    </lineage>
</organism>
<feature type="domain" description="U3 small nucleolar RNA-associated protein 20" evidence="3">
    <location>
        <begin position="1696"/>
        <end position="1914"/>
    </location>
</feature>
<feature type="domain" description="U3 small nucleolar RNA-associated protein 20 N-terminal" evidence="2">
    <location>
        <begin position="893"/>
        <end position="1493"/>
    </location>
</feature>
<dbReference type="Pfam" id="PF20416">
    <property type="entry name" value="UTP20"/>
    <property type="match status" value="1"/>
</dbReference>
<feature type="compositionally biased region" description="Basic and acidic residues" evidence="1">
    <location>
        <begin position="2588"/>
        <end position="2597"/>
    </location>
</feature>
<sequence length="2622" mass="298757">MAINTSGKIIKKRRVKVGTSHNKNHRWESFSTQISKLNSIDPIRRIGRYDLEIEGLSTTISYLKAGLEKWAELNMSECFTAFHRELIPMCESLPQIIHFENEIMNKFATYIEKMEKESLEPLLELVTDFAHDLGHLFEKHYSKVLGMIIFILERPQDVPIIEICFKSLTFLFKYLSKLLITDLRPTYDLMAPILGKYRQRPHIARFAAESLSFLVRKAGAPAHREKALKLIVCHSKTDLVRFKECKEYILYSNGLMTLFAEAIKGQGNNIHTSGPTIFRSMLQALDCAELSRDQFLSWKNVILGVLTSILHHTNPDSFESILEIVIELANQNWKHLDTKQNSHSLRLALLSSQMIGLCSGVRKGSRLKSWNASLTTLSNIVYLVSKNFEISSEDEISSDIWNSLILSLCITLQYAPIDSIISHIPQLLDVITKQPLQKYFLNLCFFLSDTTPERFQSVVMPYFQRFVIAHWSDNEETLSIMLHELSNSVGKEGFLLPKSWQDEIAGKLEQLQELPSLEESNQNPQDQILPKLKALLEVLDCSAVQSSIKARVSKILYRKLKSTLSKSSFTSPAEKKLIMGCGLRTFLKMASEDDILDSDLEYLLHTATSTYIRLPGFLSAFLDYKKKIKALRCKSLAQSPEGPNPNWENSIINTLIYNLSTGSHDVRLLSLLILEQICKEGKQSVPETLSIMMMIENTHVDLQTARSVSMLIRKLGALYSKIDPMSWLKNAIPRFCFGMLTVKFAQIWDDARETLKVIAESKIGEEIVFKIALSWLGIPSIKGVDSDKCAEAQGIQGLTDFECSNYSKLIYLAKDIEAKIISVQDTLQKNFIDAQDLVASEPPIARSQALRVLATAPFIAERFSRQIVPLFLSWSCKASDQSLDNEEFSISDWSRNDQKSMLRVFSAFSNSKSLYKSGEVYTSLLTLLKNGDIEIQKSALKALFTWKDPCLKPYEENLLNLLDEAKFREELGYITNGQVLVEAQHRSKLIPVLLRILYGRSMSRKSGRQGLEARRQAIFRTLSTEDTGEFINISLDSLRDIQIIREGELQEEILRNFELSSRKLVGLTHMIEGLLKELGTQVKPFIEKILNAILYCLIYSSRRLNFYHGEGVEINNATPMPTSSLKIIRQTAMKCLILLFVSSPKFDWIPYISVINNEVLKPRLDKLSDESSQGISVILRLFSTWSEDKDLAPLLGINEQIIPQIMECLSSKHSKDEVKIFILNVIKNVAIHASKDLENSKTKNSLIQSLLNSNMDILLSTINIVLKNHQDLSKELLESCIETASELAFSVSTSLQGRNLVEISTLLIEQPARRVSPKTKGRLLVMLENFIPLYNLHNDPELENKVFYVLSSLFGYFKDKESREALSRVLIVLSQKNKDFCDIASICSDLNSFVEGRLDEPDYDRRLKAFNKINDLRKMRYTVLQWTPILYNMLYYIRHDEEFGLLSSNSSDGICQLISIAGSITEQSERLAFEQLFSKVILPALFSGIRENSEIVRREYLKVMTQLVRVFPNWPEVSDMHCLLAGDNEVEESFFNNILAPGKGRQSSALSQLSAAAKKGILSSKNMSHFFIPLIEHFIFNSNEVTGTCNLSSEAMNTLGVLSASLKWPQYRALIRRLIGYIDLKPEYKKQVIRLIGKIIDPLTSVSISNINEETYVDTPTKDRSTLMITLPGQQKITEDLNSYFLAPLMKYLHDKDESTVSLRVPVAIIIVKLLKLLPQEQLNQKLPAVLTDVCHILRSKSQEARDMARETLINISIILGPQCFGFILKQLQGALSRGSQLHILSYTMHSLLVATTPTYAPGDLDYSTPKIVAIIMDDVFGATGQEKDAESYVSKMKEVKSSKSHDSMELIAKTVTIHYLRDLIQPIQALLKEKLTLRILRKIEELLHRISHGLMKNSAASSRDILIFCYQLIQDVYNSKNLDKNFKEDFRLKKYLIQKSALKSGDRDSTTIYSYKMICFAFDLLRLVLKKYDNLRISANLIDFIPLLGDAVVRPEEEIKIAAFKLLTTIVKVPLKEEYKGISLYRIALDEAVKTISASSSTVSVISQASLKLISSILRDRRDLLIKDTWIDSILLKIKADMTQTDRCNVAFNFLRAVLDSKVQTAVVYDTLDYVGSVMITNDDKETRSLSRGAYFQFLRDYPQKKSRWSKQLSFIIANLNYDREGGRLSVLEVIHLLISKSAPDFVQEVLATTFVPLVFILVNDESEKCRMSAGELLRNIFAKADPERVRTFLSLLRSWLKKSDNSSMVRLSFQVFSLYYESDNCNENDLPLVSEEISGTLKKIENKDCTWEEIYFALGLFSTLVFKFPTIMFSSKQNSLWSSLPKCLSYPHAWVKYSASKLTRIYFTDFARSNIENNLKGVPLKGSNDLTLTSNNITIFVQKIFKILDMNVLTQMLADEAVKNLVFLASVANANDLKMSFSRSVHSISHSVTSIEGNENNISTKEIDLQISEIPVLKFIFEQLNNILRRETVPPRFSALISKISALELLRNLTKTLSKDTITTYISIILMSLSNIMDPSIPTPYSTDETFRNGYENLRTSCEEIMEDLRDKVGTQIYSKTFLKVREDVKGKRMARTFKRRVEAVNMPERHEENKRKKLERKKIRRKEKSAEHKRRRSEF</sequence>
<dbReference type="STRING" id="52586.A0A0B1PFJ6"/>
<keyword evidence="5" id="KW-1185">Reference proteome</keyword>
<protein>
    <submittedName>
        <fullName evidence="4">Putative heat repeat protein</fullName>
    </submittedName>
</protein>
<dbReference type="Pfam" id="PF07539">
    <property type="entry name" value="UTP20_N"/>
    <property type="match status" value="1"/>
</dbReference>
<comment type="caution">
    <text evidence="4">The sequence shown here is derived from an EMBL/GenBank/DDBJ whole genome shotgun (WGS) entry which is preliminary data.</text>
</comment>
<dbReference type="GO" id="GO:0030686">
    <property type="term" value="C:90S preribosome"/>
    <property type="evidence" value="ECO:0007669"/>
    <property type="project" value="TreeGrafter"/>
</dbReference>
<name>A0A0B1PFJ6_UNCNE</name>
<proteinExistence type="predicted"/>
<dbReference type="HOGENOM" id="CLU_000327_0_0_1"/>
<evidence type="ECO:0000313" key="5">
    <source>
        <dbReference type="Proteomes" id="UP000030854"/>
    </source>
</evidence>
<dbReference type="InterPro" id="IPR046523">
    <property type="entry name" value="UTP20_dom"/>
</dbReference>
<accession>A0A0B1PFJ6</accession>
<feature type="region of interest" description="Disordered" evidence="1">
    <location>
        <begin position="2588"/>
        <end position="2622"/>
    </location>
</feature>
<dbReference type="Proteomes" id="UP000030854">
    <property type="component" value="Unassembled WGS sequence"/>
</dbReference>
<evidence type="ECO:0000313" key="4">
    <source>
        <dbReference type="EMBL" id="KHJ35324.1"/>
    </source>
</evidence>